<dbReference type="PROSITE" id="PS50181">
    <property type="entry name" value="FBOX"/>
    <property type="match status" value="1"/>
</dbReference>
<gene>
    <name evidence="3" type="ORF">D9756_009981</name>
</gene>
<dbReference type="PANTHER" id="PTHR38926">
    <property type="entry name" value="F-BOX DOMAIN CONTAINING PROTEIN, EXPRESSED"/>
    <property type="match status" value="1"/>
</dbReference>
<evidence type="ECO:0000259" key="2">
    <source>
        <dbReference type="PROSITE" id="PS50181"/>
    </source>
</evidence>
<comment type="caution">
    <text evidence="3">The sequence shown here is derived from an EMBL/GenBank/DDBJ whole genome shotgun (WGS) entry which is preliminary data.</text>
</comment>
<dbReference type="Gene3D" id="1.20.1280.50">
    <property type="match status" value="1"/>
</dbReference>
<organism evidence="3 4">
    <name type="scientific">Leucocoprinus leucothites</name>
    <dbReference type="NCBI Taxonomy" id="201217"/>
    <lineage>
        <taxon>Eukaryota</taxon>
        <taxon>Fungi</taxon>
        <taxon>Dikarya</taxon>
        <taxon>Basidiomycota</taxon>
        <taxon>Agaricomycotina</taxon>
        <taxon>Agaricomycetes</taxon>
        <taxon>Agaricomycetidae</taxon>
        <taxon>Agaricales</taxon>
        <taxon>Agaricineae</taxon>
        <taxon>Agaricaceae</taxon>
        <taxon>Leucocoprinus</taxon>
    </lineage>
</organism>
<dbReference type="Proteomes" id="UP000559027">
    <property type="component" value="Unassembled WGS sequence"/>
</dbReference>
<feature type="domain" description="F-box" evidence="2">
    <location>
        <begin position="72"/>
        <end position="129"/>
    </location>
</feature>
<dbReference type="SUPFAM" id="SSF52047">
    <property type="entry name" value="RNI-like"/>
    <property type="match status" value="1"/>
</dbReference>
<dbReference type="AlphaFoldDB" id="A0A8H5CTD6"/>
<proteinExistence type="predicted"/>
<keyword evidence="4" id="KW-1185">Reference proteome</keyword>
<dbReference type="Pfam" id="PF12937">
    <property type="entry name" value="F-box-like"/>
    <property type="match status" value="1"/>
</dbReference>
<name>A0A8H5CTD6_9AGAR</name>
<dbReference type="OrthoDB" id="3365698at2759"/>
<dbReference type="InterPro" id="IPR036047">
    <property type="entry name" value="F-box-like_dom_sf"/>
</dbReference>
<accession>A0A8H5CTD6</accession>
<sequence>MSFLPLVSKSSLRAIHPPTPSEILATRRSLQKGIDRLQALEDDVSHLQKLYNSLLLQQKALNTFIDCHKELMSPFNRLPPDILQEIFYHCLPISRNATMSIDEPPLSLGRVCKRWRHIAYSTPRLWTTLHIVAVPLSYLVSNQRDKALLDAISSWLSRSGALPLSISVYHDVPSPSGGRLMNNEVQPYLNIIARHAHRWKSVYFVFRDVDWIEVLSQFTDIPLLEVLHVCDHGESSSWNAPDSSEAITTLARDSGILRAPRLRSLDLPCYLIHSAEDVQWQNLTSLGITYRIFVLEEFARISSQCNNLTECIIAFTYVTSSWNSDVWQPIVSPAPSTPYTMPALRTLTIFAKTLNDAAVGDIFERISAPALAHLTWGRFAWPSDEAFVSWIERRMVQSLSDFLGRLVSPLEELELSLESITDSTLVDILKLVPGLKRLSLGGTLSTLPSPEWPHTGSNPPRYPDDPLLGQFTPCIRNHDYDTAEDAEVDNESKGPLLSCLCPNLEVLHFYETQFSHESVIEFIHSRTLSCERNRVARLRKLSIVMIHALQSGSRELDIEGRDMQDELLRLEDTAICDIANYNLDGSMPSNQRHRGFYYQYDVLFACIQVTCRRIWRSISSIVNKDSLTWANEANDRMPWILFLMNASYIWGLYEIIEPIPYEDQKLDWVIPGDLPER</sequence>
<dbReference type="InterPro" id="IPR001810">
    <property type="entry name" value="F-box_dom"/>
</dbReference>
<dbReference type="EMBL" id="JAACJO010000026">
    <property type="protein sequence ID" value="KAF5347268.1"/>
    <property type="molecule type" value="Genomic_DNA"/>
</dbReference>
<dbReference type="Gene3D" id="3.80.10.10">
    <property type="entry name" value="Ribonuclease Inhibitor"/>
    <property type="match status" value="1"/>
</dbReference>
<dbReference type="InterPro" id="IPR032675">
    <property type="entry name" value="LRR_dom_sf"/>
</dbReference>
<reference evidence="3 4" key="1">
    <citation type="journal article" date="2020" name="ISME J.">
        <title>Uncovering the hidden diversity of litter-decomposition mechanisms in mushroom-forming fungi.</title>
        <authorList>
            <person name="Floudas D."/>
            <person name="Bentzer J."/>
            <person name="Ahren D."/>
            <person name="Johansson T."/>
            <person name="Persson P."/>
            <person name="Tunlid A."/>
        </authorList>
    </citation>
    <scope>NUCLEOTIDE SEQUENCE [LARGE SCALE GENOMIC DNA]</scope>
    <source>
        <strain evidence="3 4">CBS 146.42</strain>
    </source>
</reference>
<dbReference type="SUPFAM" id="SSF81383">
    <property type="entry name" value="F-box domain"/>
    <property type="match status" value="1"/>
</dbReference>
<dbReference type="PANTHER" id="PTHR38926:SF72">
    <property type="entry name" value="IM:7136021-RELATED"/>
    <property type="match status" value="1"/>
</dbReference>
<evidence type="ECO:0000313" key="3">
    <source>
        <dbReference type="EMBL" id="KAF5347268.1"/>
    </source>
</evidence>
<feature type="coiled-coil region" evidence="1">
    <location>
        <begin position="30"/>
        <end position="57"/>
    </location>
</feature>
<evidence type="ECO:0000256" key="1">
    <source>
        <dbReference type="SAM" id="Coils"/>
    </source>
</evidence>
<protein>
    <recommendedName>
        <fullName evidence="2">F-box domain-containing protein</fullName>
    </recommendedName>
</protein>
<keyword evidence="1" id="KW-0175">Coiled coil</keyword>
<evidence type="ECO:0000313" key="4">
    <source>
        <dbReference type="Proteomes" id="UP000559027"/>
    </source>
</evidence>